<dbReference type="SFLD" id="SFLDF00009">
    <property type="entry name" value="o-succinylbenzoate_synthase"/>
    <property type="match status" value="1"/>
</dbReference>
<dbReference type="SFLD" id="SFLDS00001">
    <property type="entry name" value="Enolase"/>
    <property type="match status" value="1"/>
</dbReference>
<keyword evidence="6" id="KW-0456">Lyase</keyword>
<dbReference type="PANTHER" id="PTHR48073">
    <property type="entry name" value="O-SUCCINYLBENZOATE SYNTHASE-RELATED"/>
    <property type="match status" value="1"/>
</dbReference>
<dbReference type="SUPFAM" id="SSF54826">
    <property type="entry name" value="Enolase N-terminal domain-like"/>
    <property type="match status" value="1"/>
</dbReference>
<proteinExistence type="predicted"/>
<evidence type="ECO:0000259" key="5">
    <source>
        <dbReference type="SMART" id="SM00922"/>
    </source>
</evidence>
<dbReference type="GO" id="GO:0043748">
    <property type="term" value="F:O-succinylbenzoate synthase activity"/>
    <property type="evidence" value="ECO:0007669"/>
    <property type="project" value="UniProtKB-EC"/>
</dbReference>
<name>A0A518CLW5_9PLAN</name>
<evidence type="ECO:0000313" key="6">
    <source>
        <dbReference type="EMBL" id="QDU80215.1"/>
    </source>
</evidence>
<dbReference type="GO" id="GO:0046872">
    <property type="term" value="F:metal ion binding"/>
    <property type="evidence" value="ECO:0007669"/>
    <property type="project" value="UniProtKB-KW"/>
</dbReference>
<dbReference type="AlphaFoldDB" id="A0A518CLW5"/>
<keyword evidence="2" id="KW-0479">Metal-binding</keyword>
<sequence>MKIDRIELFLVAMPLITPWRTAYGEDAEVHSVLCRMTSGSVDAWGESCSLAAPCYSPGWGAGVFELCRQWLAPQIIGQDISSGEELHQKLSHFKGNPFAKAILDHAWWALESKLQNQPLHRLLGATRDEVVVGADFGVTDSLAELNNDIGDALDRKFPRVKLKFRPGWGLEMVQAVRKEFPDACMHIDCNSGYRLNDVELFKQLDEYQLAMYEQPLQHDDILDHSRLQAQITTPICLDETVKTRRIAQQAAEIESCGYVNIKPARVGGLTIAKQIHDDMQKAGIPCWVGGMLESATGVGLCIALSMLDNFTYPADIFPSERFYHQDLSDSPVSLYQDKTGVPTVRAFDQLPEPNLERLEKLSLQKADIR</sequence>
<dbReference type="Gene3D" id="3.20.20.120">
    <property type="entry name" value="Enolase-like C-terminal domain"/>
    <property type="match status" value="1"/>
</dbReference>
<dbReference type="InterPro" id="IPR010197">
    <property type="entry name" value="OSBS/NAAAR"/>
</dbReference>
<dbReference type="InterPro" id="IPR036849">
    <property type="entry name" value="Enolase-like_C_sf"/>
</dbReference>
<dbReference type="SUPFAM" id="SSF51604">
    <property type="entry name" value="Enolase C-terminal domain-like"/>
    <property type="match status" value="1"/>
</dbReference>
<dbReference type="SFLD" id="SFLDG00180">
    <property type="entry name" value="muconate_cycloisomerase"/>
    <property type="match status" value="1"/>
</dbReference>
<evidence type="ECO:0000256" key="3">
    <source>
        <dbReference type="ARBA" id="ARBA00029491"/>
    </source>
</evidence>
<dbReference type="OrthoDB" id="9785902at2"/>
<dbReference type="NCBIfam" id="TIGR01928">
    <property type="entry name" value="menC_lowGC_arch"/>
    <property type="match status" value="1"/>
</dbReference>
<comment type="cofactor">
    <cofactor evidence="1">
        <name>a divalent metal cation</name>
        <dbReference type="ChEBI" id="CHEBI:60240"/>
    </cofactor>
</comment>
<dbReference type="SMART" id="SM00922">
    <property type="entry name" value="MR_MLE"/>
    <property type="match status" value="1"/>
</dbReference>
<evidence type="ECO:0000313" key="7">
    <source>
        <dbReference type="Proteomes" id="UP000317178"/>
    </source>
</evidence>
<dbReference type="InterPro" id="IPR013342">
    <property type="entry name" value="Mandelate_racemase_C"/>
</dbReference>
<dbReference type="Pfam" id="PF13378">
    <property type="entry name" value="MR_MLE_C"/>
    <property type="match status" value="1"/>
</dbReference>
<dbReference type="Proteomes" id="UP000317178">
    <property type="component" value="Chromosome"/>
</dbReference>
<keyword evidence="7" id="KW-1185">Reference proteome</keyword>
<accession>A0A518CLW5</accession>
<evidence type="ECO:0000256" key="4">
    <source>
        <dbReference type="NCBIfam" id="TIGR01928"/>
    </source>
</evidence>
<dbReference type="GO" id="GO:0009234">
    <property type="term" value="P:menaquinone biosynthetic process"/>
    <property type="evidence" value="ECO:0007669"/>
    <property type="project" value="UniProtKB-UniRule"/>
</dbReference>
<dbReference type="Gene3D" id="3.30.390.10">
    <property type="entry name" value="Enolase-like, N-terminal domain"/>
    <property type="match status" value="1"/>
</dbReference>
<dbReference type="UniPathway" id="UPA00079"/>
<feature type="domain" description="Mandelate racemase/muconate lactonizing enzyme C-terminal" evidence="5">
    <location>
        <begin position="142"/>
        <end position="234"/>
    </location>
</feature>
<organism evidence="6 7">
    <name type="scientific">Polystyrenella longa</name>
    <dbReference type="NCBI Taxonomy" id="2528007"/>
    <lineage>
        <taxon>Bacteria</taxon>
        <taxon>Pseudomonadati</taxon>
        <taxon>Planctomycetota</taxon>
        <taxon>Planctomycetia</taxon>
        <taxon>Planctomycetales</taxon>
        <taxon>Planctomycetaceae</taxon>
        <taxon>Polystyrenella</taxon>
    </lineage>
</organism>
<dbReference type="UniPathway" id="UPA01057">
    <property type="reaction ID" value="UER00165"/>
</dbReference>
<dbReference type="InterPro" id="IPR029017">
    <property type="entry name" value="Enolase-like_N"/>
</dbReference>
<gene>
    <name evidence="6" type="primary">menC_1</name>
    <name evidence="6" type="ORF">Pla110_19390</name>
</gene>
<dbReference type="GO" id="GO:0016854">
    <property type="term" value="F:racemase and epimerase activity"/>
    <property type="evidence" value="ECO:0007669"/>
    <property type="project" value="UniProtKB-ARBA"/>
</dbReference>
<evidence type="ECO:0000256" key="1">
    <source>
        <dbReference type="ARBA" id="ARBA00001968"/>
    </source>
</evidence>
<dbReference type="InterPro" id="IPR029065">
    <property type="entry name" value="Enolase_C-like"/>
</dbReference>
<dbReference type="InterPro" id="IPR013341">
    <property type="entry name" value="Mandelate_racemase_N_dom"/>
</dbReference>
<dbReference type="KEGG" id="plon:Pla110_19390"/>
<dbReference type="RefSeq" id="WP_144995428.1">
    <property type="nucleotide sequence ID" value="NZ_CP036281.1"/>
</dbReference>
<protein>
    <recommendedName>
        <fullName evidence="3 4">o-succinylbenzoate synthase</fullName>
        <ecNumber evidence="3 4">4.2.1.113</ecNumber>
    </recommendedName>
</protein>
<dbReference type="Pfam" id="PF02746">
    <property type="entry name" value="MR_MLE_N"/>
    <property type="match status" value="1"/>
</dbReference>
<evidence type="ECO:0000256" key="2">
    <source>
        <dbReference type="ARBA" id="ARBA00022723"/>
    </source>
</evidence>
<reference evidence="6 7" key="1">
    <citation type="submission" date="2019-02" db="EMBL/GenBank/DDBJ databases">
        <title>Deep-cultivation of Planctomycetes and their phenomic and genomic characterization uncovers novel biology.</title>
        <authorList>
            <person name="Wiegand S."/>
            <person name="Jogler M."/>
            <person name="Boedeker C."/>
            <person name="Pinto D."/>
            <person name="Vollmers J."/>
            <person name="Rivas-Marin E."/>
            <person name="Kohn T."/>
            <person name="Peeters S.H."/>
            <person name="Heuer A."/>
            <person name="Rast P."/>
            <person name="Oberbeckmann S."/>
            <person name="Bunk B."/>
            <person name="Jeske O."/>
            <person name="Meyerdierks A."/>
            <person name="Storesund J.E."/>
            <person name="Kallscheuer N."/>
            <person name="Luecker S."/>
            <person name="Lage O.M."/>
            <person name="Pohl T."/>
            <person name="Merkel B.J."/>
            <person name="Hornburger P."/>
            <person name="Mueller R.-W."/>
            <person name="Bruemmer F."/>
            <person name="Labrenz M."/>
            <person name="Spormann A.M."/>
            <person name="Op den Camp H."/>
            <person name="Overmann J."/>
            <person name="Amann R."/>
            <person name="Jetten M.S.M."/>
            <person name="Mascher T."/>
            <person name="Medema M.H."/>
            <person name="Devos D.P."/>
            <person name="Kaster A.-K."/>
            <person name="Ovreas L."/>
            <person name="Rohde M."/>
            <person name="Galperin M.Y."/>
            <person name="Jogler C."/>
        </authorList>
    </citation>
    <scope>NUCLEOTIDE SEQUENCE [LARGE SCALE GENOMIC DNA]</scope>
    <source>
        <strain evidence="6 7">Pla110</strain>
    </source>
</reference>
<dbReference type="EMBL" id="CP036281">
    <property type="protein sequence ID" value="QDU80215.1"/>
    <property type="molecule type" value="Genomic_DNA"/>
</dbReference>
<dbReference type="EC" id="4.2.1.113" evidence="3 4"/>